<dbReference type="PROSITE" id="PS51257">
    <property type="entry name" value="PROKAR_LIPOPROTEIN"/>
    <property type="match status" value="1"/>
</dbReference>
<keyword evidence="1" id="KW-0812">Transmembrane</keyword>
<keyword evidence="2" id="KW-0732">Signal</keyword>
<organism evidence="4 5">
    <name type="scientific">Glutamicibacter arilaitensis</name>
    <dbReference type="NCBI Taxonomy" id="256701"/>
    <lineage>
        <taxon>Bacteria</taxon>
        <taxon>Bacillati</taxon>
        <taxon>Actinomycetota</taxon>
        <taxon>Actinomycetes</taxon>
        <taxon>Micrococcales</taxon>
        <taxon>Micrococcaceae</taxon>
        <taxon>Glutamicibacter</taxon>
    </lineage>
</organism>
<dbReference type="AlphaFoldDB" id="A0A4Y8TUJ2"/>
<feature type="transmembrane region" description="Helical" evidence="1">
    <location>
        <begin position="183"/>
        <end position="205"/>
    </location>
</feature>
<protein>
    <recommendedName>
        <fullName evidence="3">LppM domain-containing protein</fullName>
    </recommendedName>
</protein>
<name>A0A4Y8TUJ2_9MICC</name>
<sequence length="213" mass="22835">MKRFMSVIALAFAAVLALSGCVNMNAEVNVLGKDKVAGAMQLTLHKSTLNGVTFEEVLNSQIDVAAMEEQLGDQWSYSKVDDGENVGLRFETTSPMTYVQLADAFSLFGFEINLSDDGKEYIFSMPGDKAAVDSSFTEANLHVTFPGAVTSHTPGNAQHHTVTFDMIQGAASYQATGKVDHTMFYAAVFGGALLVLTFVFVGAFAPKASKEAH</sequence>
<evidence type="ECO:0000313" key="5">
    <source>
        <dbReference type="Proteomes" id="UP000297638"/>
    </source>
</evidence>
<dbReference type="InterPro" id="IPR053807">
    <property type="entry name" value="LppM"/>
</dbReference>
<evidence type="ECO:0000256" key="1">
    <source>
        <dbReference type="SAM" id="Phobius"/>
    </source>
</evidence>
<dbReference type="Proteomes" id="UP000297638">
    <property type="component" value="Unassembled WGS sequence"/>
</dbReference>
<dbReference type="RefSeq" id="WP_134780986.1">
    <property type="nucleotide sequence ID" value="NZ_SPDS01000002.1"/>
</dbReference>
<accession>A0A4Y8TUJ2</accession>
<feature type="domain" description="LppM" evidence="3">
    <location>
        <begin position="24"/>
        <end position="176"/>
    </location>
</feature>
<proteinExistence type="predicted"/>
<reference evidence="4 5" key="1">
    <citation type="submission" date="2019-03" db="EMBL/GenBank/DDBJ databases">
        <title>Glutamicibacter sp. LJH19 genome.</title>
        <authorList>
            <person name="Sinai Borker S."/>
            <person name="Kumar R."/>
        </authorList>
    </citation>
    <scope>NUCLEOTIDE SEQUENCE [LARGE SCALE GENOMIC DNA]</scope>
    <source>
        <strain evidence="4 5">LJH19</strain>
    </source>
</reference>
<evidence type="ECO:0000313" key="4">
    <source>
        <dbReference type="EMBL" id="TFH55214.1"/>
    </source>
</evidence>
<keyword evidence="1" id="KW-0472">Membrane</keyword>
<comment type="caution">
    <text evidence="4">The sequence shown here is derived from an EMBL/GenBank/DDBJ whole genome shotgun (WGS) entry which is preliminary data.</text>
</comment>
<dbReference type="EMBL" id="SPDS01000002">
    <property type="protein sequence ID" value="TFH55214.1"/>
    <property type="molecule type" value="Genomic_DNA"/>
</dbReference>
<evidence type="ECO:0000259" key="3">
    <source>
        <dbReference type="Pfam" id="PF21946"/>
    </source>
</evidence>
<dbReference type="Pfam" id="PF21946">
    <property type="entry name" value="LppM"/>
    <property type="match status" value="1"/>
</dbReference>
<evidence type="ECO:0000256" key="2">
    <source>
        <dbReference type="SAM" id="SignalP"/>
    </source>
</evidence>
<feature type="signal peptide" evidence="2">
    <location>
        <begin position="1"/>
        <end position="26"/>
    </location>
</feature>
<gene>
    <name evidence="4" type="ORF">EXY26_14825</name>
</gene>
<feature type="chain" id="PRO_5021229742" description="LppM domain-containing protein" evidence="2">
    <location>
        <begin position="27"/>
        <end position="213"/>
    </location>
</feature>
<keyword evidence="1" id="KW-1133">Transmembrane helix</keyword>